<dbReference type="Gene3D" id="1.10.1200.10">
    <property type="entry name" value="ACP-like"/>
    <property type="match status" value="1"/>
</dbReference>
<organism evidence="4 5">
    <name type="scientific">Saccharothrix lopnurensis</name>
    <dbReference type="NCBI Taxonomy" id="1670621"/>
    <lineage>
        <taxon>Bacteria</taxon>
        <taxon>Bacillati</taxon>
        <taxon>Actinomycetota</taxon>
        <taxon>Actinomycetes</taxon>
        <taxon>Pseudonocardiales</taxon>
        <taxon>Pseudonocardiaceae</taxon>
        <taxon>Saccharothrix</taxon>
    </lineage>
</organism>
<keyword evidence="5" id="KW-1185">Reference proteome</keyword>
<dbReference type="InterPro" id="IPR036736">
    <property type="entry name" value="ACP-like_sf"/>
</dbReference>
<dbReference type="Gene3D" id="2.30.38.10">
    <property type="entry name" value="Luciferase, Domain 3"/>
    <property type="match status" value="1"/>
</dbReference>
<dbReference type="InterPro" id="IPR000873">
    <property type="entry name" value="AMP-dep_synth/lig_dom"/>
</dbReference>
<feature type="domain" description="Carrier" evidence="3">
    <location>
        <begin position="550"/>
        <end position="625"/>
    </location>
</feature>
<dbReference type="PANTHER" id="PTHR45527">
    <property type="entry name" value="NONRIBOSOMAL PEPTIDE SYNTHETASE"/>
    <property type="match status" value="1"/>
</dbReference>
<evidence type="ECO:0000259" key="3">
    <source>
        <dbReference type="PROSITE" id="PS50075"/>
    </source>
</evidence>
<dbReference type="InterPro" id="IPR009081">
    <property type="entry name" value="PP-bd_ACP"/>
</dbReference>
<dbReference type="Proteomes" id="UP001596220">
    <property type="component" value="Unassembled WGS sequence"/>
</dbReference>
<name>A0ABW1P9Q0_9PSEU</name>
<dbReference type="InterPro" id="IPR020806">
    <property type="entry name" value="PKS_PP-bd"/>
</dbReference>
<dbReference type="PANTHER" id="PTHR45527:SF1">
    <property type="entry name" value="FATTY ACID SYNTHASE"/>
    <property type="match status" value="1"/>
</dbReference>
<gene>
    <name evidence="4" type="ORF">ACFP3R_23790</name>
</gene>
<dbReference type="SUPFAM" id="SSF47336">
    <property type="entry name" value="ACP-like"/>
    <property type="match status" value="1"/>
</dbReference>
<evidence type="ECO:0000256" key="2">
    <source>
        <dbReference type="ARBA" id="ARBA00022553"/>
    </source>
</evidence>
<evidence type="ECO:0000313" key="5">
    <source>
        <dbReference type="Proteomes" id="UP001596220"/>
    </source>
</evidence>
<dbReference type="SUPFAM" id="SSF56801">
    <property type="entry name" value="Acetyl-CoA synthetase-like"/>
    <property type="match status" value="1"/>
</dbReference>
<dbReference type="NCBIfam" id="TIGR01733">
    <property type="entry name" value="AA-adenyl-dom"/>
    <property type="match status" value="1"/>
</dbReference>
<dbReference type="Gene3D" id="3.30.300.30">
    <property type="match status" value="1"/>
</dbReference>
<proteinExistence type="predicted"/>
<keyword evidence="2" id="KW-0597">Phosphoprotein</keyword>
<evidence type="ECO:0000313" key="4">
    <source>
        <dbReference type="EMBL" id="MFC6092304.1"/>
    </source>
</evidence>
<accession>A0ABW1P9Q0</accession>
<dbReference type="RefSeq" id="WP_380638596.1">
    <property type="nucleotide sequence ID" value="NZ_JBHSQO010000027.1"/>
</dbReference>
<dbReference type="InterPro" id="IPR006162">
    <property type="entry name" value="Ppantetheine_attach_site"/>
</dbReference>
<dbReference type="InterPro" id="IPR020845">
    <property type="entry name" value="AMP-binding_CS"/>
</dbReference>
<dbReference type="SMART" id="SM00823">
    <property type="entry name" value="PKS_PP"/>
    <property type="match status" value="1"/>
</dbReference>
<evidence type="ECO:0000256" key="1">
    <source>
        <dbReference type="ARBA" id="ARBA00022450"/>
    </source>
</evidence>
<dbReference type="PROSITE" id="PS50075">
    <property type="entry name" value="CARRIER"/>
    <property type="match status" value="1"/>
</dbReference>
<protein>
    <submittedName>
        <fullName evidence="4">Non-ribosomal peptide synthetase</fullName>
    </submittedName>
</protein>
<reference evidence="5" key="1">
    <citation type="journal article" date="2019" name="Int. J. Syst. Evol. Microbiol.">
        <title>The Global Catalogue of Microorganisms (GCM) 10K type strain sequencing project: providing services to taxonomists for standard genome sequencing and annotation.</title>
        <authorList>
            <consortium name="The Broad Institute Genomics Platform"/>
            <consortium name="The Broad Institute Genome Sequencing Center for Infectious Disease"/>
            <person name="Wu L."/>
            <person name="Ma J."/>
        </authorList>
    </citation>
    <scope>NUCLEOTIDE SEQUENCE [LARGE SCALE GENOMIC DNA]</scope>
    <source>
        <strain evidence="5">CGMCC 4.7246</strain>
    </source>
</reference>
<dbReference type="Pfam" id="PF00501">
    <property type="entry name" value="AMP-binding"/>
    <property type="match status" value="1"/>
</dbReference>
<dbReference type="InterPro" id="IPR045851">
    <property type="entry name" value="AMP-bd_C_sf"/>
</dbReference>
<keyword evidence="1" id="KW-0596">Phosphopantetheine</keyword>
<dbReference type="PROSITE" id="PS00012">
    <property type="entry name" value="PHOSPHOPANTETHEINE"/>
    <property type="match status" value="1"/>
</dbReference>
<dbReference type="InterPro" id="IPR010071">
    <property type="entry name" value="AA_adenyl_dom"/>
</dbReference>
<dbReference type="PROSITE" id="PS00455">
    <property type="entry name" value="AMP_BINDING"/>
    <property type="match status" value="1"/>
</dbReference>
<comment type="caution">
    <text evidence="4">The sequence shown here is derived from an EMBL/GenBank/DDBJ whole genome shotgun (WGS) entry which is preliminary data.</text>
</comment>
<sequence length="629" mass="66277">MAPTGARAAERAQYEHERGRGTAGLSELVWRHVRVRPEACAVHSPGTGESLTYRQLWARSERVAAGLALRGVERGEVVAVDLGRSVDLVVALLGVVRAGGAYLPLDAHAPAERRALLLEEAGVRTTLTAADLEVTDAREDEDRAAAVDRAGVDAAGVDGTVPRGTDVRAAGDDPCYVNFTSGSTGRPKGVVVPHRAVVRLVSNARYCAVEPGDRVANASNPAFDATTFEVWHTLTAGAAVVVFPAVTELRLDDWAELVRTEGITTMFLTTSLFHMVARERPGAFRDLRTVVVGGEQLDLAACLRVLAEGPPGRLVNGYGPTETTTFATYYDCTPDSLAGRDRVPVGFPLQDTAVHVLDADLRPVEPGATGELCVGGPGVALGYLNRPDLTRERFVPAPDGDGPVYRTGDLARVLPDGALEVLGRRDRQVKLRGFRIELEEVERAVLATGLVDSAFAEKLGEGPSAYLACAVLPVPGADLGDAAGLPAALEGALARSLPAYVVPTRWHVLGGLPYGPTGKVDRAAIFAPPRSPAEEDGGIPGEGVSTTDEPALVGVAGQVELVWKDVLGVSAVDSLDNFFDVGGNSILAIQLASRLRERLAVDVEPTDVLLAESLAELADRVGERVSAKP</sequence>
<dbReference type="Pfam" id="PF00550">
    <property type="entry name" value="PP-binding"/>
    <property type="match status" value="1"/>
</dbReference>
<dbReference type="EMBL" id="JBHSQO010000027">
    <property type="protein sequence ID" value="MFC6092304.1"/>
    <property type="molecule type" value="Genomic_DNA"/>
</dbReference>
<dbReference type="Gene3D" id="3.40.50.980">
    <property type="match status" value="2"/>
</dbReference>